<dbReference type="Proteomes" id="UP000790580">
    <property type="component" value="Unassembled WGS sequence"/>
</dbReference>
<comment type="caution">
    <text evidence="1">The sequence shown here is derived from an EMBL/GenBank/DDBJ whole genome shotgun (WGS) entry which is preliminary data.</text>
</comment>
<accession>A0ABS6JYN2</accession>
<sequence>MAKSILLSNIIKECVRHMTLINETQEKIEEIFSRIEILPEYAPTPIKITTFNWNQDVADFAVEYLIGRKKYLFHYNAELASELGTEYLNLDPIEQLEKELQYIKRMYERGIGSKEYYPFTHEETNGQ</sequence>
<gene>
    <name evidence="1" type="ORF">KS407_18120</name>
</gene>
<organism evidence="1 2">
    <name type="scientific">Evansella alkalicola</name>
    <dbReference type="NCBI Taxonomy" id="745819"/>
    <lineage>
        <taxon>Bacteria</taxon>
        <taxon>Bacillati</taxon>
        <taxon>Bacillota</taxon>
        <taxon>Bacilli</taxon>
        <taxon>Bacillales</taxon>
        <taxon>Bacillaceae</taxon>
        <taxon>Evansella</taxon>
    </lineage>
</organism>
<evidence type="ECO:0000313" key="2">
    <source>
        <dbReference type="Proteomes" id="UP000790580"/>
    </source>
</evidence>
<dbReference type="EMBL" id="JAHQCR010000075">
    <property type="protein sequence ID" value="MBU9723337.1"/>
    <property type="molecule type" value="Genomic_DNA"/>
</dbReference>
<reference evidence="1 2" key="1">
    <citation type="submission" date="2021-06" db="EMBL/GenBank/DDBJ databases">
        <title>Bacillus sp. RD4P76, an endophyte from a halophyte.</title>
        <authorList>
            <person name="Sun J.-Q."/>
        </authorList>
    </citation>
    <scope>NUCLEOTIDE SEQUENCE [LARGE SCALE GENOMIC DNA]</scope>
    <source>
        <strain evidence="1 2">JCM 17098</strain>
    </source>
</reference>
<evidence type="ECO:0000313" key="1">
    <source>
        <dbReference type="EMBL" id="MBU9723337.1"/>
    </source>
</evidence>
<name>A0ABS6JYN2_9BACI</name>
<keyword evidence="2" id="KW-1185">Reference proteome</keyword>
<dbReference type="RefSeq" id="WP_088074500.1">
    <property type="nucleotide sequence ID" value="NZ_JAHQCR010000075.1"/>
</dbReference>
<proteinExistence type="predicted"/>
<protein>
    <submittedName>
        <fullName evidence="1">Uncharacterized protein</fullName>
    </submittedName>
</protein>